<dbReference type="PANTHER" id="PTHR30055:SF234">
    <property type="entry name" value="HTH-TYPE TRANSCRIPTIONAL REGULATOR BETI"/>
    <property type="match status" value="1"/>
</dbReference>
<gene>
    <name evidence="6" type="ORF">Smic_43390</name>
</gene>
<evidence type="ECO:0000313" key="7">
    <source>
        <dbReference type="Proteomes" id="UP000498740"/>
    </source>
</evidence>
<dbReference type="RefSeq" id="WP_032759754.1">
    <property type="nucleotide sequence ID" value="NZ_BMUG01000007.1"/>
</dbReference>
<dbReference type="GO" id="GO:0000976">
    <property type="term" value="F:transcription cis-regulatory region binding"/>
    <property type="evidence" value="ECO:0007669"/>
    <property type="project" value="TreeGrafter"/>
</dbReference>
<dbReference type="InterPro" id="IPR023772">
    <property type="entry name" value="DNA-bd_HTH_TetR-type_CS"/>
</dbReference>
<proteinExistence type="predicted"/>
<evidence type="ECO:0000259" key="5">
    <source>
        <dbReference type="PROSITE" id="PS50977"/>
    </source>
</evidence>
<evidence type="ECO:0000256" key="4">
    <source>
        <dbReference type="PROSITE-ProRule" id="PRU00335"/>
    </source>
</evidence>
<name>A0A7J0CTI7_STRMI</name>
<protein>
    <recommendedName>
        <fullName evidence="5">HTH tetR-type domain-containing protein</fullName>
    </recommendedName>
</protein>
<organism evidence="6 7">
    <name type="scientific">Streptomyces microflavus</name>
    <name type="common">Streptomyces lipmanii</name>
    <dbReference type="NCBI Taxonomy" id="1919"/>
    <lineage>
        <taxon>Bacteria</taxon>
        <taxon>Bacillati</taxon>
        <taxon>Actinomycetota</taxon>
        <taxon>Actinomycetes</taxon>
        <taxon>Kitasatosporales</taxon>
        <taxon>Streptomycetaceae</taxon>
        <taxon>Streptomyces</taxon>
    </lineage>
</organism>
<evidence type="ECO:0000256" key="1">
    <source>
        <dbReference type="ARBA" id="ARBA00023015"/>
    </source>
</evidence>
<accession>A0A7J0CTI7</accession>
<dbReference type="Gene3D" id="1.10.357.10">
    <property type="entry name" value="Tetracycline Repressor, domain 2"/>
    <property type="match status" value="1"/>
</dbReference>
<reference evidence="6 7" key="1">
    <citation type="submission" date="2020-05" db="EMBL/GenBank/DDBJ databases">
        <title>Whole genome shotgun sequence of Streptomyces microflavus NBRC 13062.</title>
        <authorList>
            <person name="Komaki H."/>
            <person name="Tamura T."/>
        </authorList>
    </citation>
    <scope>NUCLEOTIDE SEQUENCE [LARGE SCALE GENOMIC DNA]</scope>
    <source>
        <strain evidence="6 7">NBRC 13062</strain>
    </source>
</reference>
<evidence type="ECO:0000256" key="2">
    <source>
        <dbReference type="ARBA" id="ARBA00023125"/>
    </source>
</evidence>
<dbReference type="Proteomes" id="UP000498740">
    <property type="component" value="Unassembled WGS sequence"/>
</dbReference>
<sequence length="277" mass="29192">MLVTSTPAEVKGVRFMVMSGEKAGGGNGNGSVAGAVEEERAGVSASTQVPASALARASAQAQAPTQAPAPTQARVSLRERKKQLTYRAISDAAVAMFLERGFDKVSVAEVAAAADISKPTLFRYFPAKEDLALHRFADREDEAARVVGGRAPGASPLEALRRHFLAGLDRRDPATGLCDAHQVLAFHRLLYGTPSLVARLYAYQGRSEAALARALGGGVTARLAAGQVIAVLRILAEENWRRIDAGESADRVYAGAVQAAEEAFVQLRSGLEPEGRG</sequence>
<dbReference type="InterPro" id="IPR009057">
    <property type="entry name" value="Homeodomain-like_sf"/>
</dbReference>
<feature type="domain" description="HTH tetR-type" evidence="5">
    <location>
        <begin position="83"/>
        <end position="143"/>
    </location>
</feature>
<dbReference type="EMBL" id="BLWD01000001">
    <property type="protein sequence ID" value="GFN05783.1"/>
    <property type="molecule type" value="Genomic_DNA"/>
</dbReference>
<comment type="caution">
    <text evidence="6">The sequence shown here is derived from an EMBL/GenBank/DDBJ whole genome shotgun (WGS) entry which is preliminary data.</text>
</comment>
<dbReference type="PANTHER" id="PTHR30055">
    <property type="entry name" value="HTH-TYPE TRANSCRIPTIONAL REGULATOR RUTR"/>
    <property type="match status" value="1"/>
</dbReference>
<dbReference type="PROSITE" id="PS50977">
    <property type="entry name" value="HTH_TETR_2"/>
    <property type="match status" value="1"/>
</dbReference>
<dbReference type="GO" id="GO:0003700">
    <property type="term" value="F:DNA-binding transcription factor activity"/>
    <property type="evidence" value="ECO:0007669"/>
    <property type="project" value="TreeGrafter"/>
</dbReference>
<dbReference type="AlphaFoldDB" id="A0A7J0CTI7"/>
<evidence type="ECO:0000313" key="6">
    <source>
        <dbReference type="EMBL" id="GFN05783.1"/>
    </source>
</evidence>
<keyword evidence="1" id="KW-0805">Transcription regulation</keyword>
<dbReference type="PRINTS" id="PR00455">
    <property type="entry name" value="HTHTETR"/>
</dbReference>
<dbReference type="SUPFAM" id="SSF46689">
    <property type="entry name" value="Homeodomain-like"/>
    <property type="match status" value="1"/>
</dbReference>
<keyword evidence="3" id="KW-0804">Transcription</keyword>
<dbReference type="InterPro" id="IPR001647">
    <property type="entry name" value="HTH_TetR"/>
</dbReference>
<keyword evidence="2 4" id="KW-0238">DNA-binding</keyword>
<feature type="DNA-binding region" description="H-T-H motif" evidence="4">
    <location>
        <begin position="106"/>
        <end position="125"/>
    </location>
</feature>
<dbReference type="InterPro" id="IPR050109">
    <property type="entry name" value="HTH-type_TetR-like_transc_reg"/>
</dbReference>
<evidence type="ECO:0000256" key="3">
    <source>
        <dbReference type="ARBA" id="ARBA00023163"/>
    </source>
</evidence>
<dbReference type="Pfam" id="PF00440">
    <property type="entry name" value="TetR_N"/>
    <property type="match status" value="1"/>
</dbReference>
<dbReference type="PROSITE" id="PS01081">
    <property type="entry name" value="HTH_TETR_1"/>
    <property type="match status" value="1"/>
</dbReference>